<dbReference type="PANTHER" id="PTHR21290:SF28">
    <property type="entry name" value="PHOSPHATIDYLCHOLINE:CERAMIDE CHOLINEPHOSPHOTRANSFERASE 1"/>
    <property type="match status" value="1"/>
</dbReference>
<organism evidence="18 20">
    <name type="scientific">Scleropages formosus</name>
    <name type="common">Asian bonytongue</name>
    <name type="synonym">Osteoglossum formosum</name>
    <dbReference type="NCBI Taxonomy" id="113540"/>
    <lineage>
        <taxon>Eukaryota</taxon>
        <taxon>Metazoa</taxon>
        <taxon>Chordata</taxon>
        <taxon>Craniata</taxon>
        <taxon>Vertebrata</taxon>
        <taxon>Euteleostomi</taxon>
        <taxon>Actinopterygii</taxon>
        <taxon>Neopterygii</taxon>
        <taxon>Teleostei</taxon>
        <taxon>Osteoglossocephala</taxon>
        <taxon>Osteoglossomorpha</taxon>
        <taxon>Osteoglossiformes</taxon>
        <taxon>Osteoglossidae</taxon>
        <taxon>Scleropages</taxon>
    </lineage>
</organism>
<keyword evidence="21" id="KW-1185">Reference proteome</keyword>
<evidence type="ECO:0000313" key="19">
    <source>
        <dbReference type="Ensembl" id="ENSSFOP00015011934.1"/>
    </source>
</evidence>
<keyword evidence="9" id="KW-0333">Golgi apparatus</keyword>
<feature type="domain" description="SAM" evidence="17">
    <location>
        <begin position="7"/>
        <end position="70"/>
    </location>
</feature>
<keyword evidence="10" id="KW-0443">Lipid metabolism</keyword>
<evidence type="ECO:0000256" key="16">
    <source>
        <dbReference type="SAM" id="Phobius"/>
    </source>
</evidence>
<evidence type="ECO:0000256" key="7">
    <source>
        <dbReference type="ARBA" id="ARBA00022919"/>
    </source>
</evidence>
<dbReference type="EC" id="2.7.8.27" evidence="12"/>
<evidence type="ECO:0000256" key="5">
    <source>
        <dbReference type="ARBA" id="ARBA00022703"/>
    </source>
</evidence>
<keyword evidence="5" id="KW-0053">Apoptosis</keyword>
<gene>
    <name evidence="19" type="primary">SGMS1</name>
    <name evidence="18" type="ORF">Z043_121806</name>
</gene>
<evidence type="ECO:0000256" key="13">
    <source>
        <dbReference type="ARBA" id="ARBA00039805"/>
    </source>
</evidence>
<feature type="transmembrane region" description="Helical" evidence="16">
    <location>
        <begin position="176"/>
        <end position="197"/>
    </location>
</feature>
<keyword evidence="6" id="KW-0418">Kinase</keyword>
<evidence type="ECO:0000256" key="10">
    <source>
        <dbReference type="ARBA" id="ARBA00023098"/>
    </source>
</evidence>
<evidence type="ECO:0000313" key="20">
    <source>
        <dbReference type="Proteomes" id="UP000034805"/>
    </source>
</evidence>
<protein>
    <recommendedName>
        <fullName evidence="13">Phosphatidylcholine:ceramide cholinephosphotransferase 1</fullName>
        <ecNumber evidence="12">2.7.8.27</ecNumber>
    </recommendedName>
    <alternativeName>
        <fullName evidence="14">Sphingomyelin synthase 1</fullName>
    </alternativeName>
</protein>
<dbReference type="SUPFAM" id="SSF47769">
    <property type="entry name" value="SAM/Pointed domain"/>
    <property type="match status" value="1"/>
</dbReference>
<dbReference type="STRING" id="113540.ENSSFOP00015011934"/>
<proteinExistence type="inferred from homology"/>
<dbReference type="InterPro" id="IPR041418">
    <property type="entry name" value="SAM_3"/>
</dbReference>
<dbReference type="PANTHER" id="PTHR21290">
    <property type="entry name" value="SPHINGOMYELIN SYNTHETASE"/>
    <property type="match status" value="1"/>
</dbReference>
<dbReference type="GO" id="GO:0016301">
    <property type="term" value="F:kinase activity"/>
    <property type="evidence" value="ECO:0007669"/>
    <property type="project" value="UniProtKB-KW"/>
</dbReference>
<evidence type="ECO:0000256" key="15">
    <source>
        <dbReference type="ARBA" id="ARBA00049904"/>
    </source>
</evidence>
<dbReference type="Gene3D" id="1.10.150.50">
    <property type="entry name" value="Transcription Factor, Ets-1"/>
    <property type="match status" value="1"/>
</dbReference>
<evidence type="ECO:0000256" key="12">
    <source>
        <dbReference type="ARBA" id="ARBA00038996"/>
    </source>
</evidence>
<dbReference type="OrthoDB" id="422827at2759"/>
<dbReference type="GO" id="GO:0005886">
    <property type="term" value="C:plasma membrane"/>
    <property type="evidence" value="ECO:0007669"/>
    <property type="project" value="TreeGrafter"/>
</dbReference>
<dbReference type="GO" id="GO:0047493">
    <property type="term" value="F:ceramide cholinephosphotransferase activity"/>
    <property type="evidence" value="ECO:0007669"/>
    <property type="project" value="TreeGrafter"/>
</dbReference>
<evidence type="ECO:0000256" key="1">
    <source>
        <dbReference type="ARBA" id="ARBA00004653"/>
    </source>
</evidence>
<evidence type="ECO:0000256" key="4">
    <source>
        <dbReference type="ARBA" id="ARBA00022692"/>
    </source>
</evidence>
<keyword evidence="7" id="KW-0746">Sphingolipid metabolism</keyword>
<dbReference type="GeneTree" id="ENSGT00940000158306"/>
<dbReference type="AlphaFoldDB" id="A0A0N8JW82"/>
<keyword evidence="8 16" id="KW-1133">Transmembrane helix</keyword>
<evidence type="ECO:0000256" key="2">
    <source>
        <dbReference type="ARBA" id="ARBA00005441"/>
    </source>
</evidence>
<comment type="subcellular location">
    <subcellularLocation>
        <location evidence="1">Golgi apparatus membrane</location>
        <topology evidence="1">Multi-pass membrane protein</topology>
    </subcellularLocation>
</comment>
<evidence type="ECO:0000256" key="3">
    <source>
        <dbReference type="ARBA" id="ARBA00022679"/>
    </source>
</evidence>
<dbReference type="Proteomes" id="UP000034805">
    <property type="component" value="Unassembled WGS sequence"/>
</dbReference>
<dbReference type="Pfam" id="PF14360">
    <property type="entry name" value="PAP2_C"/>
    <property type="match status" value="1"/>
</dbReference>
<keyword evidence="11 16" id="KW-0472">Membrane</keyword>
<dbReference type="InterPro" id="IPR025749">
    <property type="entry name" value="Sphingomyelin_synth-like_dom"/>
</dbReference>
<dbReference type="GO" id="GO:0005789">
    <property type="term" value="C:endoplasmic reticulum membrane"/>
    <property type="evidence" value="ECO:0007669"/>
    <property type="project" value="TreeGrafter"/>
</dbReference>
<dbReference type="InterPro" id="IPR013761">
    <property type="entry name" value="SAM/pointed_sf"/>
</dbReference>
<dbReference type="GO" id="GO:0006915">
    <property type="term" value="P:apoptotic process"/>
    <property type="evidence" value="ECO:0007669"/>
    <property type="project" value="UniProtKB-KW"/>
</dbReference>
<dbReference type="GO" id="GO:0006686">
    <property type="term" value="P:sphingomyelin biosynthetic process"/>
    <property type="evidence" value="ECO:0007669"/>
    <property type="project" value="TreeGrafter"/>
</dbReference>
<reference evidence="18 20" key="1">
    <citation type="submission" date="2015-08" db="EMBL/GenBank/DDBJ databases">
        <title>The genome of the Asian arowana (Scleropages formosus).</title>
        <authorList>
            <person name="Tan M.H."/>
            <person name="Gan H.M."/>
            <person name="Croft L.J."/>
            <person name="Austin C.M."/>
        </authorList>
    </citation>
    <scope>NUCLEOTIDE SEQUENCE [LARGE SCALE GENOMIC DNA]</scope>
    <source>
        <strain evidence="18">Aro1</strain>
    </source>
</reference>
<feature type="transmembrane region" description="Helical" evidence="16">
    <location>
        <begin position="209"/>
        <end position="227"/>
    </location>
</feature>
<evidence type="ECO:0000256" key="8">
    <source>
        <dbReference type="ARBA" id="ARBA00022989"/>
    </source>
</evidence>
<evidence type="ECO:0000256" key="11">
    <source>
        <dbReference type="ARBA" id="ARBA00023136"/>
    </source>
</evidence>
<name>A0A0N8JW82_SCLFO</name>
<dbReference type="KEGG" id="sfm:108932775"/>
<dbReference type="Pfam" id="PF18016">
    <property type="entry name" value="SAM_3"/>
    <property type="match status" value="1"/>
</dbReference>
<keyword evidence="3 18" id="KW-0808">Transferase</keyword>
<evidence type="ECO:0000256" key="6">
    <source>
        <dbReference type="ARBA" id="ARBA00022777"/>
    </source>
</evidence>
<dbReference type="GO" id="GO:0046513">
    <property type="term" value="P:ceramide biosynthetic process"/>
    <property type="evidence" value="ECO:0007669"/>
    <property type="project" value="TreeGrafter"/>
</dbReference>
<evidence type="ECO:0000256" key="9">
    <source>
        <dbReference type="ARBA" id="ARBA00023034"/>
    </source>
</evidence>
<accession>A0A0N8JW82</accession>
<sequence>MKDVASWSPQEVSDWLKEKGFHDYLEFLHHLNGQALLNLTKEDLQKVHQSLIVTDDGRHLLEKIETLKFKYLMAVHKNGLSNGHVTEAGDLSANGKAKDSCVLNSSHDTVLQIPVHMSENSFPPEWKKTAAAFLYALCCFTLTSVTISVVNERVPPKEVDPPLPDKFFDFFDRVEGAFSVCEITGMILVLLWLVQWLLLKYKSIVGRRFFCIVGTLYLYRCLTMYVTTLPVPGKHFQCAPKVSGDLESMMYRVLKVIGGAGLSITGSHNMCGDFLYSGHTVILTLSYLFIKEYSPKRYTWYPRFCLMLSALGVFCILLAHDHYTVDVAVAYYVTTRLFWWYHTMANEEVLKEASPNNLMSRVWWFRFFLYFEANIHGAVPRRYELPFPWSKVPWTRRKYSRIDI</sequence>
<evidence type="ECO:0000256" key="14">
    <source>
        <dbReference type="ARBA" id="ARBA00042067"/>
    </source>
</evidence>
<evidence type="ECO:0000313" key="18">
    <source>
        <dbReference type="EMBL" id="KPP60209.1"/>
    </source>
</evidence>
<evidence type="ECO:0000259" key="17">
    <source>
        <dbReference type="PROSITE" id="PS50105"/>
    </source>
</evidence>
<dbReference type="Ensembl" id="ENSSFOT00015012086.2">
    <property type="protein sequence ID" value="ENSSFOP00015011934.1"/>
    <property type="gene ID" value="ENSSFOG00015007707.2"/>
</dbReference>
<dbReference type="GO" id="GO:0000139">
    <property type="term" value="C:Golgi membrane"/>
    <property type="evidence" value="ECO:0007669"/>
    <property type="project" value="UniProtKB-SubCell"/>
</dbReference>
<dbReference type="EMBL" id="JARO02011026">
    <property type="protein sequence ID" value="KPP60209.1"/>
    <property type="molecule type" value="Genomic_DNA"/>
</dbReference>
<dbReference type="Proteomes" id="UP000694397">
    <property type="component" value="Chromosome 4"/>
</dbReference>
<feature type="transmembrane region" description="Helical" evidence="16">
    <location>
        <begin position="130"/>
        <end position="150"/>
    </location>
</feature>
<dbReference type="PROSITE" id="PS50105">
    <property type="entry name" value="SAM_DOMAIN"/>
    <property type="match status" value="1"/>
</dbReference>
<keyword evidence="4 16" id="KW-0812">Transmembrane</keyword>
<feature type="transmembrane region" description="Helical" evidence="16">
    <location>
        <begin position="302"/>
        <end position="320"/>
    </location>
</feature>
<reference evidence="19 21" key="2">
    <citation type="submission" date="2019-04" db="EMBL/GenBank/DDBJ databases">
        <authorList>
            <consortium name="Wellcome Sanger Institute Data Sharing"/>
        </authorList>
    </citation>
    <scope>NUCLEOTIDE SEQUENCE [LARGE SCALE GENOMIC DNA]</scope>
</reference>
<dbReference type="GO" id="GO:0033188">
    <property type="term" value="F:sphingomyelin synthase activity"/>
    <property type="evidence" value="ECO:0007669"/>
    <property type="project" value="UniProtKB-EC"/>
</dbReference>
<comment type="similarity">
    <text evidence="2">Belongs to the sphingomyelin synthase family.</text>
</comment>
<comment type="catalytic activity">
    <reaction evidence="15">
        <text>an N-acylsphing-4-enine + a 1,2-diacyl-sn-glycero-3-phosphoethanolamine = an N-acylsphing-4-enine 1-phosphoethanolamine + a 1,2-diacyl-sn-glycerol</text>
        <dbReference type="Rhea" id="RHEA:36079"/>
        <dbReference type="ChEBI" id="CHEBI:17815"/>
        <dbReference type="ChEBI" id="CHEBI:52639"/>
        <dbReference type="ChEBI" id="CHEBI:64612"/>
        <dbReference type="ChEBI" id="CHEBI:73203"/>
    </reaction>
    <physiologicalReaction direction="left-to-right" evidence="15">
        <dbReference type="Rhea" id="RHEA:36080"/>
    </physiologicalReaction>
</comment>
<dbReference type="InterPro" id="IPR045221">
    <property type="entry name" value="Sphingomyelin_synth-like"/>
</dbReference>
<evidence type="ECO:0000313" key="21">
    <source>
        <dbReference type="Proteomes" id="UP000694397"/>
    </source>
</evidence>
<dbReference type="InterPro" id="IPR001660">
    <property type="entry name" value="SAM"/>
</dbReference>
<reference evidence="19" key="3">
    <citation type="submission" date="2025-05" db="UniProtKB">
        <authorList>
            <consortium name="Ensembl"/>
        </authorList>
    </citation>
    <scope>IDENTIFICATION</scope>
</reference>